<keyword evidence="2" id="KW-0408">Iron</keyword>
<evidence type="ECO:0000256" key="2">
    <source>
        <dbReference type="RuleBase" id="RU003682"/>
    </source>
</evidence>
<organism evidence="4 5">
    <name type="scientific">Cordylochernes scorpioides</name>
    <dbReference type="NCBI Taxonomy" id="51811"/>
    <lineage>
        <taxon>Eukaryota</taxon>
        <taxon>Metazoa</taxon>
        <taxon>Ecdysozoa</taxon>
        <taxon>Arthropoda</taxon>
        <taxon>Chelicerata</taxon>
        <taxon>Arachnida</taxon>
        <taxon>Pseudoscorpiones</taxon>
        <taxon>Cheliferoidea</taxon>
        <taxon>Chernetidae</taxon>
        <taxon>Cordylochernes</taxon>
    </lineage>
</organism>
<keyword evidence="2" id="KW-0560">Oxidoreductase</keyword>
<name>A0ABY6KRE4_9ARAC</name>
<accession>A0ABY6KRE4</accession>
<comment type="similarity">
    <text evidence="2">Belongs to the iron/ascorbate-dependent oxidoreductase family.</text>
</comment>
<dbReference type="PROSITE" id="PS51471">
    <property type="entry name" value="FE2OG_OXY"/>
    <property type="match status" value="1"/>
</dbReference>
<dbReference type="PANTHER" id="PTHR12463">
    <property type="entry name" value="OXYGENASE-RELATED"/>
    <property type="match status" value="1"/>
</dbReference>
<sequence>MNNIHNLGVCVLQVFRFELCKGCRRFHCGRVTLEIEGVTVVPDFISAEEEDQLVDGIDQIPWVPSQSGRYKQDFGPKVNFKKKKVRCGTFNGLPEFTRWLVERLRTVNPLADFRPVELCHLDYSPARGAAIDPHLDDFWLWGDRLVTVNLLGDTVLTLTPVSDTTPALNPRPCSSIIEADVPMPRRSLVIISGEARSQWYHGIHRANITSRRLAMTFRELSRVFSEGGPEENVGNLLLEKARNYF</sequence>
<evidence type="ECO:0000313" key="5">
    <source>
        <dbReference type="Proteomes" id="UP001235939"/>
    </source>
</evidence>
<gene>
    <name evidence="4" type="ORF">LAZ67_8003132</name>
</gene>
<dbReference type="InterPro" id="IPR005123">
    <property type="entry name" value="Oxoglu/Fe-dep_dioxygenase_dom"/>
</dbReference>
<proteinExistence type="inferred from homology"/>
<dbReference type="Proteomes" id="UP001235939">
    <property type="component" value="Chromosome 08"/>
</dbReference>
<dbReference type="EMBL" id="CP092870">
    <property type="protein sequence ID" value="UYV71426.1"/>
    <property type="molecule type" value="Genomic_DNA"/>
</dbReference>
<dbReference type="PANTHER" id="PTHR12463:SF0">
    <property type="entry name" value="ALPHA-KETOGLUTARATE-DEPENDENT DIOXYGENASE ALKB HOMOLOG 4"/>
    <property type="match status" value="1"/>
</dbReference>
<dbReference type="Gene3D" id="2.60.120.590">
    <property type="entry name" value="Alpha-ketoglutarate-dependent dioxygenase AlkB-like"/>
    <property type="match status" value="1"/>
</dbReference>
<reference evidence="4 5" key="1">
    <citation type="submission" date="2022-01" db="EMBL/GenBank/DDBJ databases">
        <title>A chromosomal length assembly of Cordylochernes scorpioides.</title>
        <authorList>
            <person name="Zeh D."/>
            <person name="Zeh J."/>
        </authorList>
    </citation>
    <scope>NUCLEOTIDE SEQUENCE [LARGE SCALE GENOMIC DNA]</scope>
    <source>
        <strain evidence="4">IN4F17</strain>
        <tissue evidence="4">Whole Body</tissue>
    </source>
</reference>
<evidence type="ECO:0000256" key="1">
    <source>
        <dbReference type="ARBA" id="ARBA00001954"/>
    </source>
</evidence>
<dbReference type="SUPFAM" id="SSF51197">
    <property type="entry name" value="Clavaminate synthase-like"/>
    <property type="match status" value="1"/>
</dbReference>
<protein>
    <submittedName>
        <fullName evidence="4">ALKBH4</fullName>
    </submittedName>
</protein>
<comment type="cofactor">
    <cofactor evidence="1">
        <name>Fe(2+)</name>
        <dbReference type="ChEBI" id="CHEBI:29033"/>
    </cofactor>
</comment>
<keyword evidence="5" id="KW-1185">Reference proteome</keyword>
<dbReference type="InterPro" id="IPR037151">
    <property type="entry name" value="AlkB-like_sf"/>
</dbReference>
<dbReference type="InterPro" id="IPR032857">
    <property type="entry name" value="ALKBH4"/>
</dbReference>
<evidence type="ECO:0000259" key="3">
    <source>
        <dbReference type="PROSITE" id="PS51471"/>
    </source>
</evidence>
<evidence type="ECO:0000313" key="4">
    <source>
        <dbReference type="EMBL" id="UYV71426.1"/>
    </source>
</evidence>
<keyword evidence="2" id="KW-0479">Metal-binding</keyword>
<feature type="domain" description="Fe2OG dioxygenase" evidence="3">
    <location>
        <begin position="115"/>
        <end position="221"/>
    </location>
</feature>